<dbReference type="Gene3D" id="6.10.280.40">
    <property type="match status" value="1"/>
</dbReference>
<proteinExistence type="predicted"/>
<dbReference type="Proteomes" id="UP000467840">
    <property type="component" value="Chromosome 14"/>
</dbReference>
<feature type="compositionally biased region" description="Basic and acidic residues" evidence="1">
    <location>
        <begin position="89"/>
        <end position="114"/>
    </location>
</feature>
<dbReference type="PANTHER" id="PTHR23070">
    <property type="entry name" value="BCS1 AAA-TYPE ATPASE"/>
    <property type="match status" value="1"/>
</dbReference>
<keyword evidence="4" id="KW-1185">Reference proteome</keyword>
<sequence length="114" mass="12695">MVSLWSFEGFKVLAWNYLKLKAHPLFETIKGLMKETKITPADVAENLMPKSPFDNAVKCLSNLIQALEEVKEAEALKSEKEEEAAASNEKAEKAAANEKVEYPVKVENGEAEKP</sequence>
<dbReference type="AlphaFoldDB" id="A0A6A6MEN1"/>
<name>A0A6A6MEN1_HEVBR</name>
<evidence type="ECO:0000259" key="2">
    <source>
        <dbReference type="Pfam" id="PF25568"/>
    </source>
</evidence>
<dbReference type="InterPro" id="IPR050747">
    <property type="entry name" value="Mitochondrial_chaperone_BCS1"/>
</dbReference>
<evidence type="ECO:0000256" key="1">
    <source>
        <dbReference type="SAM" id="MobiDB-lite"/>
    </source>
</evidence>
<comment type="caution">
    <text evidence="3">The sequence shown here is derived from an EMBL/GenBank/DDBJ whole genome shotgun (WGS) entry which is preliminary data.</text>
</comment>
<dbReference type="InterPro" id="IPR058017">
    <property type="entry name" value="At3g28540-like_C"/>
</dbReference>
<organism evidence="3 4">
    <name type="scientific">Hevea brasiliensis</name>
    <name type="common">Para rubber tree</name>
    <name type="synonym">Siphonia brasiliensis</name>
    <dbReference type="NCBI Taxonomy" id="3981"/>
    <lineage>
        <taxon>Eukaryota</taxon>
        <taxon>Viridiplantae</taxon>
        <taxon>Streptophyta</taxon>
        <taxon>Embryophyta</taxon>
        <taxon>Tracheophyta</taxon>
        <taxon>Spermatophyta</taxon>
        <taxon>Magnoliopsida</taxon>
        <taxon>eudicotyledons</taxon>
        <taxon>Gunneridae</taxon>
        <taxon>Pentapetalae</taxon>
        <taxon>rosids</taxon>
        <taxon>fabids</taxon>
        <taxon>Malpighiales</taxon>
        <taxon>Euphorbiaceae</taxon>
        <taxon>Crotonoideae</taxon>
        <taxon>Micrandreae</taxon>
        <taxon>Hevea</taxon>
    </lineage>
</organism>
<reference evidence="3 4" key="1">
    <citation type="journal article" date="2020" name="Mol. Plant">
        <title>The Chromosome-Based Rubber Tree Genome Provides New Insights into Spurge Genome Evolution and Rubber Biosynthesis.</title>
        <authorList>
            <person name="Liu J."/>
            <person name="Shi C."/>
            <person name="Shi C.C."/>
            <person name="Li W."/>
            <person name="Zhang Q.J."/>
            <person name="Zhang Y."/>
            <person name="Li K."/>
            <person name="Lu H.F."/>
            <person name="Shi C."/>
            <person name="Zhu S.T."/>
            <person name="Xiao Z.Y."/>
            <person name="Nan H."/>
            <person name="Yue Y."/>
            <person name="Zhu X.G."/>
            <person name="Wu Y."/>
            <person name="Hong X.N."/>
            <person name="Fan G.Y."/>
            <person name="Tong Y."/>
            <person name="Zhang D."/>
            <person name="Mao C.L."/>
            <person name="Liu Y.L."/>
            <person name="Hao S.J."/>
            <person name="Liu W.Q."/>
            <person name="Lv M.Q."/>
            <person name="Zhang H.B."/>
            <person name="Liu Y."/>
            <person name="Hu-Tang G.R."/>
            <person name="Wang J.P."/>
            <person name="Wang J.H."/>
            <person name="Sun Y.H."/>
            <person name="Ni S.B."/>
            <person name="Chen W.B."/>
            <person name="Zhang X.C."/>
            <person name="Jiao Y.N."/>
            <person name="Eichler E.E."/>
            <person name="Li G.H."/>
            <person name="Liu X."/>
            <person name="Gao L.Z."/>
        </authorList>
    </citation>
    <scope>NUCLEOTIDE SEQUENCE [LARGE SCALE GENOMIC DNA]</scope>
    <source>
        <strain evidence="4">cv. GT1</strain>
        <tissue evidence="3">Leaf</tissue>
    </source>
</reference>
<evidence type="ECO:0000313" key="3">
    <source>
        <dbReference type="EMBL" id="KAF2311367.1"/>
    </source>
</evidence>
<feature type="region of interest" description="Disordered" evidence="1">
    <location>
        <begin position="77"/>
        <end position="114"/>
    </location>
</feature>
<feature type="domain" description="AAA+ ATPase At3g28540-like C-terminal" evidence="2">
    <location>
        <begin position="6"/>
        <end position="77"/>
    </location>
</feature>
<protein>
    <recommendedName>
        <fullName evidence="2">AAA+ ATPase At3g28540-like C-terminal domain-containing protein</fullName>
    </recommendedName>
</protein>
<accession>A0A6A6MEN1</accession>
<dbReference type="EMBL" id="JAAGAX010000006">
    <property type="protein sequence ID" value="KAF2311367.1"/>
    <property type="molecule type" value="Genomic_DNA"/>
</dbReference>
<evidence type="ECO:0000313" key="4">
    <source>
        <dbReference type="Proteomes" id="UP000467840"/>
    </source>
</evidence>
<gene>
    <name evidence="3" type="ORF">GH714_022104</name>
</gene>
<dbReference type="Pfam" id="PF25568">
    <property type="entry name" value="AAA_lid_At3g28540"/>
    <property type="match status" value="1"/>
</dbReference>